<feature type="repeat" description="TPR" evidence="1">
    <location>
        <begin position="92"/>
        <end position="125"/>
    </location>
</feature>
<protein>
    <submittedName>
        <fullName evidence="2">Uncharacterized protein</fullName>
    </submittedName>
</protein>
<dbReference type="SUPFAM" id="SSF48452">
    <property type="entry name" value="TPR-like"/>
    <property type="match status" value="1"/>
</dbReference>
<proteinExistence type="predicted"/>
<evidence type="ECO:0000313" key="2">
    <source>
        <dbReference type="EMBL" id="KAF4622237.1"/>
    </source>
</evidence>
<dbReference type="InterPro" id="IPR011990">
    <property type="entry name" value="TPR-like_helical_dom_sf"/>
</dbReference>
<dbReference type="InterPro" id="IPR052769">
    <property type="entry name" value="TPR_domain_protein"/>
</dbReference>
<gene>
    <name evidence="2" type="ORF">D9613_009380</name>
</gene>
<dbReference type="PANTHER" id="PTHR46014">
    <property type="entry name" value="TETRATRICOPEPTIDE REPEAT PROTEIN 1"/>
    <property type="match status" value="1"/>
</dbReference>
<sequence length="273" mass="31207">MINNSVSTQATELKKRANALYCEKRFHDAEKLYTQILTGTRRENVAHDEFMKTIWSNRAACYIELDQYEKAIIDLSLVLGKERPTSTTGIYPKAYYRLARSFLELGHYEEARRYMNDYVQLKGETAFKDPAVKALHDRIDKTPLPNLSESPTRPILYLIKILTDGGPNSADLIKHERVPVSLLTANIESDRELFNCYLATTARRYDQEIFDMRPRLCWDCGCRATCLSHTPAAYFANVVPTITSFILPVCRAGGPCDKEAKLFMHETMSSMPM</sequence>
<dbReference type="PANTHER" id="PTHR46014:SF1">
    <property type="entry name" value="TETRATRICOPEPTIDE REPEAT PROTEIN 1"/>
    <property type="match status" value="1"/>
</dbReference>
<dbReference type="InterPro" id="IPR019734">
    <property type="entry name" value="TPR_rpt"/>
</dbReference>
<dbReference type="PROSITE" id="PS50005">
    <property type="entry name" value="TPR"/>
    <property type="match status" value="1"/>
</dbReference>
<dbReference type="EMBL" id="JAACJL010000002">
    <property type="protein sequence ID" value="KAF4622237.1"/>
    <property type="molecule type" value="Genomic_DNA"/>
</dbReference>
<dbReference type="AlphaFoldDB" id="A0A8H4R5R4"/>
<evidence type="ECO:0000256" key="1">
    <source>
        <dbReference type="PROSITE-ProRule" id="PRU00339"/>
    </source>
</evidence>
<dbReference type="Gene3D" id="1.25.40.10">
    <property type="entry name" value="Tetratricopeptide repeat domain"/>
    <property type="match status" value="1"/>
</dbReference>
<accession>A0A8H4R5R4</accession>
<evidence type="ECO:0000313" key="3">
    <source>
        <dbReference type="Proteomes" id="UP000521872"/>
    </source>
</evidence>
<dbReference type="Pfam" id="PF13181">
    <property type="entry name" value="TPR_8"/>
    <property type="match status" value="1"/>
</dbReference>
<dbReference type="SMART" id="SM00028">
    <property type="entry name" value="TPR"/>
    <property type="match status" value="3"/>
</dbReference>
<reference evidence="2 3" key="1">
    <citation type="submission" date="2019-12" db="EMBL/GenBank/DDBJ databases">
        <authorList>
            <person name="Floudas D."/>
            <person name="Bentzer J."/>
            <person name="Ahren D."/>
            <person name="Johansson T."/>
            <person name="Persson P."/>
            <person name="Tunlid A."/>
        </authorList>
    </citation>
    <scope>NUCLEOTIDE SEQUENCE [LARGE SCALE GENOMIC DNA]</scope>
    <source>
        <strain evidence="2 3">CBS 102.39</strain>
    </source>
</reference>
<name>A0A8H4R5R4_9AGAR</name>
<keyword evidence="3" id="KW-1185">Reference proteome</keyword>
<keyword evidence="1" id="KW-0802">TPR repeat</keyword>
<dbReference type="Proteomes" id="UP000521872">
    <property type="component" value="Unassembled WGS sequence"/>
</dbReference>
<comment type="caution">
    <text evidence="2">The sequence shown here is derived from an EMBL/GenBank/DDBJ whole genome shotgun (WGS) entry which is preliminary data.</text>
</comment>
<organism evidence="2 3">
    <name type="scientific">Agrocybe pediades</name>
    <dbReference type="NCBI Taxonomy" id="84607"/>
    <lineage>
        <taxon>Eukaryota</taxon>
        <taxon>Fungi</taxon>
        <taxon>Dikarya</taxon>
        <taxon>Basidiomycota</taxon>
        <taxon>Agaricomycotina</taxon>
        <taxon>Agaricomycetes</taxon>
        <taxon>Agaricomycetidae</taxon>
        <taxon>Agaricales</taxon>
        <taxon>Agaricineae</taxon>
        <taxon>Strophariaceae</taxon>
        <taxon>Agrocybe</taxon>
    </lineage>
</organism>